<dbReference type="PANTHER" id="PTHR44395">
    <property type="match status" value="1"/>
</dbReference>
<proteinExistence type="predicted"/>
<accession>A0A1U9LJJ1</accession>
<dbReference type="PROSITE" id="PS50005">
    <property type="entry name" value="TPR"/>
    <property type="match status" value="2"/>
</dbReference>
<organism evidence="2 3">
    <name type="scientific">Acetobacter persici</name>
    <dbReference type="NCBI Taxonomy" id="1076596"/>
    <lineage>
        <taxon>Bacteria</taxon>
        <taxon>Pseudomonadati</taxon>
        <taxon>Pseudomonadota</taxon>
        <taxon>Alphaproteobacteria</taxon>
        <taxon>Acetobacterales</taxon>
        <taxon>Acetobacteraceae</taxon>
        <taxon>Acetobacter</taxon>
    </lineage>
</organism>
<feature type="repeat" description="TPR" evidence="1">
    <location>
        <begin position="43"/>
        <end position="76"/>
    </location>
</feature>
<dbReference type="Proteomes" id="UP000189055">
    <property type="component" value="Plasmid pAC1084_1"/>
</dbReference>
<dbReference type="KEGG" id="aper:A0U91_16640"/>
<evidence type="ECO:0000313" key="3">
    <source>
        <dbReference type="Proteomes" id="UP000189055"/>
    </source>
</evidence>
<dbReference type="InterPro" id="IPR011990">
    <property type="entry name" value="TPR-like_helical_dom_sf"/>
</dbReference>
<keyword evidence="1" id="KW-0802">TPR repeat</keyword>
<dbReference type="AlphaFoldDB" id="A0A1U9LJJ1"/>
<gene>
    <name evidence="2" type="ORF">A0U91_16640</name>
</gene>
<keyword evidence="2" id="KW-0614">Plasmid</keyword>
<dbReference type="Gene3D" id="1.25.40.10">
    <property type="entry name" value="Tetratricopeptide repeat domain"/>
    <property type="match status" value="1"/>
</dbReference>
<evidence type="ECO:0000313" key="2">
    <source>
        <dbReference type="EMBL" id="AQT06634.1"/>
    </source>
</evidence>
<dbReference type="PANTHER" id="PTHR44395:SF1">
    <property type="entry name" value="PROTEIN O-MANNOSYL-TRANSFERASE TMTC3"/>
    <property type="match status" value="1"/>
</dbReference>
<dbReference type="SMART" id="SM00028">
    <property type="entry name" value="TPR"/>
    <property type="match status" value="3"/>
</dbReference>
<feature type="repeat" description="TPR" evidence="1">
    <location>
        <begin position="77"/>
        <end position="110"/>
    </location>
</feature>
<dbReference type="Pfam" id="PF00515">
    <property type="entry name" value="TPR_1"/>
    <property type="match status" value="1"/>
</dbReference>
<reference evidence="2 3" key="1">
    <citation type="submission" date="2016-03" db="EMBL/GenBank/DDBJ databases">
        <title>Acetic acid bacteria sequencing.</title>
        <authorList>
            <person name="Brandt J."/>
            <person name="Jakob F."/>
            <person name="Vogel R.F."/>
        </authorList>
    </citation>
    <scope>NUCLEOTIDE SEQUENCE [LARGE SCALE GENOMIC DNA]</scope>
    <source>
        <strain evidence="2 3">TMW2.1084</strain>
        <plasmid evidence="3">pac1084_1</plasmid>
    </source>
</reference>
<geneLocation type="plasmid" evidence="3">
    <name>pac1084_1</name>
</geneLocation>
<dbReference type="GO" id="GO:0035269">
    <property type="term" value="P:protein O-linked glycosylation via mannose"/>
    <property type="evidence" value="ECO:0007669"/>
    <property type="project" value="TreeGrafter"/>
</dbReference>
<sequence>MTGETSTVRSPAAEAAIKAHRAKDMTEALRLYRSELELNPDDALILSNYGAALSETNDFQGSLTALKRAVSLAPEMADAWCNLGNTLTHLQDYRGAVQAYQQSVKLHGNHPLAISNLAFAIDQLGENPALARKLHEMAVRLDPENEQTRTNNALSLLREGNYLEGFREYEWRWTTYRKRLGLTVPTWQGESMSGGTLFVTTEGGYGDMIQFCRFLPQAEIVSAGNVVLTARAELLSLLRHSFPAFTIIEEKGDIEPAHGKKPGMGQSLAQVSVMSLPFALGITIDSIPMAGGYLTPPPMSQQNGRSSRSRLYLKNSGMKRREDSKNHCISAWCGPEARIARSGKQNWPTDGAQRISRHSLSLLNTFLIQYFTVSKSGIKPSRRSPRLPRCD</sequence>
<name>A0A1U9LJJ1_9PROT</name>
<dbReference type="InterPro" id="IPR019734">
    <property type="entry name" value="TPR_rpt"/>
</dbReference>
<evidence type="ECO:0000256" key="1">
    <source>
        <dbReference type="PROSITE-ProRule" id="PRU00339"/>
    </source>
</evidence>
<dbReference type="GO" id="GO:0000030">
    <property type="term" value="F:mannosyltransferase activity"/>
    <property type="evidence" value="ECO:0007669"/>
    <property type="project" value="TreeGrafter"/>
</dbReference>
<protein>
    <submittedName>
        <fullName evidence="2">Uncharacterized protein</fullName>
    </submittedName>
</protein>
<dbReference type="EMBL" id="CP014688">
    <property type="protein sequence ID" value="AQT06634.1"/>
    <property type="molecule type" value="Genomic_DNA"/>
</dbReference>
<dbReference type="SUPFAM" id="SSF48452">
    <property type="entry name" value="TPR-like"/>
    <property type="match status" value="1"/>
</dbReference>